<sequence>MISIDASSGPFCLPMQASRPVSRRATSLSGEVLAPSNARYAFARHDLDFLFRVQIQIIRGDSLPSMITLQAPDSHHLGGNGAKRATDWTKIEGTGGCGGDEGHAQKAGGLSIDVSDSKPQGLIYDSVLVREPRVNQWLKCSNYRGRSPSVHRYPSPAAPHGIAPLKVTPPMARVSSREDSQTLIPVKPWAFQ</sequence>
<proteinExistence type="predicted"/>
<protein>
    <submittedName>
        <fullName evidence="1">Uncharacterized protein</fullName>
    </submittedName>
</protein>
<keyword evidence="2" id="KW-1185">Reference proteome</keyword>
<evidence type="ECO:0000313" key="1">
    <source>
        <dbReference type="EMBL" id="EGE06348.1"/>
    </source>
</evidence>
<gene>
    <name evidence="1" type="ORF">TEQG_05351</name>
</gene>
<accession>F2PWT0</accession>
<dbReference type="Proteomes" id="UP000009169">
    <property type="component" value="Unassembled WGS sequence"/>
</dbReference>
<dbReference type="AlphaFoldDB" id="F2PWT0"/>
<dbReference type="EMBL" id="DS995747">
    <property type="protein sequence ID" value="EGE06348.1"/>
    <property type="molecule type" value="Genomic_DNA"/>
</dbReference>
<evidence type="ECO:0000313" key="2">
    <source>
        <dbReference type="Proteomes" id="UP000009169"/>
    </source>
</evidence>
<dbReference type="VEuPathDB" id="FungiDB:TEQG_05351"/>
<name>F2PWT0_TRIEC</name>
<reference evidence="2" key="1">
    <citation type="journal article" date="2012" name="MBio">
        <title>Comparative genome analysis of Trichophyton rubrum and related dermatophytes reveals candidate genes involved in infection.</title>
        <authorList>
            <person name="Martinez D.A."/>
            <person name="Oliver B.G."/>
            <person name="Graeser Y."/>
            <person name="Goldberg J.M."/>
            <person name="Li W."/>
            <person name="Martinez-Rossi N.M."/>
            <person name="Monod M."/>
            <person name="Shelest E."/>
            <person name="Barton R.C."/>
            <person name="Birch E."/>
            <person name="Brakhage A.A."/>
            <person name="Chen Z."/>
            <person name="Gurr S.J."/>
            <person name="Heiman D."/>
            <person name="Heitman J."/>
            <person name="Kosti I."/>
            <person name="Rossi A."/>
            <person name="Saif S."/>
            <person name="Samalova M."/>
            <person name="Saunders C.W."/>
            <person name="Shea T."/>
            <person name="Summerbell R.C."/>
            <person name="Xu J."/>
            <person name="Young S."/>
            <person name="Zeng Q."/>
            <person name="Birren B.W."/>
            <person name="Cuomo C.A."/>
            <person name="White T.C."/>
        </authorList>
    </citation>
    <scope>NUCLEOTIDE SEQUENCE [LARGE SCALE GENOMIC DNA]</scope>
    <source>
        <strain evidence="2">ATCC MYA-4606 / CBS 127.97</strain>
    </source>
</reference>
<dbReference type="HOGENOM" id="CLU_1620257_0_0_1"/>
<organism evidence="1 2">
    <name type="scientific">Trichophyton equinum (strain ATCC MYA-4606 / CBS 127.97)</name>
    <name type="common">Horse ringworm fungus</name>
    <dbReference type="NCBI Taxonomy" id="559882"/>
    <lineage>
        <taxon>Eukaryota</taxon>
        <taxon>Fungi</taxon>
        <taxon>Dikarya</taxon>
        <taxon>Ascomycota</taxon>
        <taxon>Pezizomycotina</taxon>
        <taxon>Eurotiomycetes</taxon>
        <taxon>Eurotiomycetidae</taxon>
        <taxon>Onygenales</taxon>
        <taxon>Arthrodermataceae</taxon>
        <taxon>Trichophyton</taxon>
    </lineage>
</organism>